<dbReference type="InterPro" id="IPR036268">
    <property type="entry name" value="ZapD_sf"/>
</dbReference>
<dbReference type="InterPro" id="IPR027462">
    <property type="entry name" value="ZapD_C"/>
</dbReference>
<keyword evidence="3" id="KW-0717">Septation</keyword>
<evidence type="ECO:0000256" key="1">
    <source>
        <dbReference type="ARBA" id="ARBA00022490"/>
    </source>
</evidence>
<dbReference type="Pfam" id="PF07072">
    <property type="entry name" value="ZapD"/>
    <property type="match status" value="1"/>
</dbReference>
<dbReference type="NCBIfam" id="NF003656">
    <property type="entry name" value="PRK05287.1-4"/>
    <property type="match status" value="1"/>
</dbReference>
<protein>
    <submittedName>
        <fullName evidence="5">Cell division protein ZapD</fullName>
    </submittedName>
</protein>
<dbReference type="Gene3D" id="1.10.3900.10">
    <property type="entry name" value="YacF-like"/>
    <property type="match status" value="1"/>
</dbReference>
<dbReference type="EMBL" id="MLJW01006569">
    <property type="protein sequence ID" value="OIQ66482.1"/>
    <property type="molecule type" value="Genomic_DNA"/>
</dbReference>
<dbReference type="PANTHER" id="PTHR39455:SF1">
    <property type="entry name" value="CELL DIVISION PROTEIN ZAPD"/>
    <property type="match status" value="1"/>
</dbReference>
<gene>
    <name evidence="5" type="primary">zapD_9</name>
    <name evidence="5" type="ORF">GALL_519470</name>
</gene>
<organism evidence="5">
    <name type="scientific">mine drainage metagenome</name>
    <dbReference type="NCBI Taxonomy" id="410659"/>
    <lineage>
        <taxon>unclassified sequences</taxon>
        <taxon>metagenomes</taxon>
        <taxon>ecological metagenomes</taxon>
    </lineage>
</organism>
<dbReference type="GO" id="GO:0043093">
    <property type="term" value="P:FtsZ-dependent cytokinesis"/>
    <property type="evidence" value="ECO:0007669"/>
    <property type="project" value="TreeGrafter"/>
</dbReference>
<dbReference type="GO" id="GO:0032153">
    <property type="term" value="C:cell division site"/>
    <property type="evidence" value="ECO:0007669"/>
    <property type="project" value="TreeGrafter"/>
</dbReference>
<dbReference type="Gene3D" id="2.60.440.10">
    <property type="entry name" value="YacF-like domains"/>
    <property type="match status" value="1"/>
</dbReference>
<dbReference type="GO" id="GO:0000917">
    <property type="term" value="P:division septum assembly"/>
    <property type="evidence" value="ECO:0007669"/>
    <property type="project" value="UniProtKB-KW"/>
</dbReference>
<comment type="caution">
    <text evidence="5">The sequence shown here is derived from an EMBL/GenBank/DDBJ whole genome shotgun (WGS) entry which is preliminary data.</text>
</comment>
<evidence type="ECO:0000256" key="2">
    <source>
        <dbReference type="ARBA" id="ARBA00022618"/>
    </source>
</evidence>
<dbReference type="SUPFAM" id="SSF160950">
    <property type="entry name" value="YacF-like"/>
    <property type="match status" value="1"/>
</dbReference>
<evidence type="ECO:0000256" key="4">
    <source>
        <dbReference type="ARBA" id="ARBA00023306"/>
    </source>
</evidence>
<sequence>MILYEYPLHERIRTYLRLEHLFVRLHQLVPRIDALDHHFALATLFEILDVAARADLKSDLLKDLDKQKHILDSYRGNPAIAEGVLDKVIGELDQCFSVLSNHQGKLGQALTENDWLMGIRSRICIPAGTCEFDLPSYFAWQHKTGSSRQADLLQWAGTLTALSDALHLLLKLLRDSGTPQKVIANAGQFQQNLPQGRTFLLLRVALEMTQDLIPEITGNRLMVSVRLLHLGDGLRPQPITDDVAFELALCS</sequence>
<evidence type="ECO:0000313" key="5">
    <source>
        <dbReference type="EMBL" id="OIQ66482.1"/>
    </source>
</evidence>
<dbReference type="InterPro" id="IPR009777">
    <property type="entry name" value="ZapD"/>
</dbReference>
<proteinExistence type="inferred from homology"/>
<dbReference type="PANTHER" id="PTHR39455">
    <property type="entry name" value="CELL DIVISION PROTEIN ZAPD"/>
    <property type="match status" value="1"/>
</dbReference>
<keyword evidence="4" id="KW-0131">Cell cycle</keyword>
<keyword evidence="2 5" id="KW-0132">Cell division</keyword>
<keyword evidence="1" id="KW-0963">Cytoplasm</keyword>
<evidence type="ECO:0000256" key="3">
    <source>
        <dbReference type="ARBA" id="ARBA00023210"/>
    </source>
</evidence>
<reference evidence="5" key="1">
    <citation type="submission" date="2016-10" db="EMBL/GenBank/DDBJ databases">
        <title>Sequence of Gallionella enrichment culture.</title>
        <authorList>
            <person name="Poehlein A."/>
            <person name="Muehling M."/>
            <person name="Daniel R."/>
        </authorList>
    </citation>
    <scope>NUCLEOTIDE SEQUENCE</scope>
</reference>
<name>A0A1J5P5L7_9ZZZZ</name>
<dbReference type="AlphaFoldDB" id="A0A1J5P5L7"/>
<accession>A0A1J5P5L7</accession>
<dbReference type="HAMAP" id="MF_01092">
    <property type="entry name" value="ZapD"/>
    <property type="match status" value="1"/>
</dbReference>